<evidence type="ECO:0000256" key="1">
    <source>
        <dbReference type="SAM" id="SignalP"/>
    </source>
</evidence>
<comment type="caution">
    <text evidence="2">The sequence shown here is derived from an EMBL/GenBank/DDBJ whole genome shotgun (WGS) entry which is preliminary data.</text>
</comment>
<evidence type="ECO:0008006" key="4">
    <source>
        <dbReference type="Google" id="ProtNLM"/>
    </source>
</evidence>
<feature type="signal peptide" evidence="1">
    <location>
        <begin position="1"/>
        <end position="35"/>
    </location>
</feature>
<reference evidence="3" key="1">
    <citation type="submission" date="2016-11" db="EMBL/GenBank/DDBJ databases">
        <authorList>
            <person name="Jaros S."/>
            <person name="Januszkiewicz K."/>
            <person name="Wedrychowicz H."/>
        </authorList>
    </citation>
    <scope>NUCLEOTIDE SEQUENCE [LARGE SCALE GENOMIC DNA]</scope>
    <source>
        <strain evidence="3">DSM 7057</strain>
    </source>
</reference>
<dbReference type="InterPro" id="IPR059232">
    <property type="entry name" value="Porin_put"/>
</dbReference>
<evidence type="ECO:0000313" key="2">
    <source>
        <dbReference type="EMBL" id="SFW67426.1"/>
    </source>
</evidence>
<gene>
    <name evidence="2" type="ORF">SAMN02910291_02432</name>
</gene>
<accession>A0AA94L360</accession>
<dbReference type="AlphaFoldDB" id="A0AA94L360"/>
<proteinExistence type="predicted"/>
<organism evidence="2 3">
    <name type="scientific">Desulfovibrio desulfuricans</name>
    <dbReference type="NCBI Taxonomy" id="876"/>
    <lineage>
        <taxon>Bacteria</taxon>
        <taxon>Pseudomonadati</taxon>
        <taxon>Thermodesulfobacteriota</taxon>
        <taxon>Desulfovibrionia</taxon>
        <taxon>Desulfovibrionales</taxon>
        <taxon>Desulfovibrionaceae</taxon>
        <taxon>Desulfovibrio</taxon>
    </lineage>
</organism>
<dbReference type="OMA" id="NTKNDEM"/>
<keyword evidence="1" id="KW-0732">Signal</keyword>
<feature type="chain" id="PRO_5041696325" description="Outer membrane homotrimeric porin" evidence="1">
    <location>
        <begin position="36"/>
        <end position="542"/>
    </location>
</feature>
<dbReference type="EMBL" id="FPIW01000061">
    <property type="protein sequence ID" value="SFW67426.1"/>
    <property type="molecule type" value="Genomic_DNA"/>
</dbReference>
<name>A0AA94L360_DESDE</name>
<dbReference type="Proteomes" id="UP000182680">
    <property type="component" value="Unassembled WGS sequence"/>
</dbReference>
<protein>
    <recommendedName>
        <fullName evidence="4">Outer membrane homotrimeric porin</fullName>
    </recommendedName>
</protein>
<sequence length="542" mass="58923">MSIKERKLLQRFKKSCMVALLAAGMLMGAAGGAKAIEFKAQGEWLMGFGVADAPLASHARTPQGGYAKEKVNDNDMFGAAQRLRLQLDAVASENLSGTVFFEIGTQNWGKADEGGALGADGSNVIKLKNAYLDWIIPQTDARVRMGIQGLALPDMAGGSAVLDGDVAAIVGNYKFNENVGLTAFWARPVNDNFDAGKYGNGDHKAKNNYLDNIDLFAITVPVTFDGVEVTPWAMYGMLGRNALRGLSEINDNEPWETSDGILGQSLPGLTEGFNFAGATPLDSRATSKQYGNMFWVGLPIGITMFDPLNIEFDINYGYVESMGRYDVVKRGNDSDVVRGSTERQGFVAKALVEYKMDWATPGIFGWYGSGDDGDIKNGSKRMPSIAGAGNFTSFVGDGNLAWGAGPGDICDWNMTYAGTWGIGGQLKDMSFMEDLKHTLRVAYWGGTNAPSMVKYMESASSWNSGFGVDGPYLTTNDGLLEFNLINQWQIYENLEANFELGYVVNMIDKDTWKKDGYYSGSGNGSFEKQDAWKAQLVFAYSF</sequence>
<evidence type="ECO:0000313" key="3">
    <source>
        <dbReference type="Proteomes" id="UP000182680"/>
    </source>
</evidence>
<dbReference type="RefSeq" id="WP_012624876.1">
    <property type="nucleotide sequence ID" value="NZ_FPIW01000061.1"/>
</dbReference>
<dbReference type="NCBIfam" id="NF033939">
    <property type="entry name" value="DESULF_POR1"/>
    <property type="match status" value="1"/>
</dbReference>